<accession>A0A4Q1BP14</accession>
<feature type="compositionally biased region" description="Basic and acidic residues" evidence="2">
    <location>
        <begin position="41"/>
        <end position="51"/>
    </location>
</feature>
<comment type="caution">
    <text evidence="3">The sequence shown here is derived from an EMBL/GenBank/DDBJ whole genome shotgun (WGS) entry which is preliminary data.</text>
</comment>
<evidence type="ECO:0000313" key="3">
    <source>
        <dbReference type="EMBL" id="RXK39599.1"/>
    </source>
</evidence>
<feature type="compositionally biased region" description="Basic and acidic residues" evidence="2">
    <location>
        <begin position="1"/>
        <end position="15"/>
    </location>
</feature>
<gene>
    <name evidence="3" type="ORF">M231_03101</name>
</gene>
<dbReference type="AlphaFoldDB" id="A0A4Q1BP14"/>
<keyword evidence="4" id="KW-1185">Reference proteome</keyword>
<evidence type="ECO:0000313" key="4">
    <source>
        <dbReference type="Proteomes" id="UP000289152"/>
    </source>
</evidence>
<feature type="coiled-coil region" evidence="1">
    <location>
        <begin position="75"/>
        <end position="102"/>
    </location>
</feature>
<dbReference type="VEuPathDB" id="FungiDB:TREMEDRAFT_63012"/>
<evidence type="ECO:0000256" key="1">
    <source>
        <dbReference type="SAM" id="Coils"/>
    </source>
</evidence>
<sequence length="137" mass="15664">MSVDQDRLRNVEKPQEGGLNVVVESTPVVPEELVPSSETSKLVDTKDEDAAKPPVSTDEDVSYAFVKTPEAREKIRKLTESMRQMVERIPRLKAEMPQMQEELEYIHRDLSFHTNIISVLNEVKEDDLPSWMKGLNV</sequence>
<evidence type="ECO:0000256" key="2">
    <source>
        <dbReference type="SAM" id="MobiDB-lite"/>
    </source>
</evidence>
<organism evidence="3 4">
    <name type="scientific">Tremella mesenterica</name>
    <name type="common">Jelly fungus</name>
    <dbReference type="NCBI Taxonomy" id="5217"/>
    <lineage>
        <taxon>Eukaryota</taxon>
        <taxon>Fungi</taxon>
        <taxon>Dikarya</taxon>
        <taxon>Basidiomycota</taxon>
        <taxon>Agaricomycotina</taxon>
        <taxon>Tremellomycetes</taxon>
        <taxon>Tremellales</taxon>
        <taxon>Tremellaceae</taxon>
        <taxon>Tremella</taxon>
    </lineage>
</organism>
<dbReference type="InParanoid" id="A0A4Q1BP14"/>
<dbReference type="EMBL" id="SDIL01000029">
    <property type="protein sequence ID" value="RXK39599.1"/>
    <property type="molecule type" value="Genomic_DNA"/>
</dbReference>
<protein>
    <submittedName>
        <fullName evidence="3">Uncharacterized protein</fullName>
    </submittedName>
</protein>
<reference evidence="3 4" key="1">
    <citation type="submission" date="2016-06" db="EMBL/GenBank/DDBJ databases">
        <title>Evolution of pathogenesis and genome organization in the Tremellales.</title>
        <authorList>
            <person name="Cuomo C."/>
            <person name="Litvintseva A."/>
            <person name="Heitman J."/>
            <person name="Chen Y."/>
            <person name="Sun S."/>
            <person name="Springer D."/>
            <person name="Dromer F."/>
            <person name="Young S."/>
            <person name="Zeng Q."/>
            <person name="Chapman S."/>
            <person name="Gujja S."/>
            <person name="Saif S."/>
            <person name="Birren B."/>
        </authorList>
    </citation>
    <scope>NUCLEOTIDE SEQUENCE [LARGE SCALE GENOMIC DNA]</scope>
    <source>
        <strain evidence="3 4">ATCC 28783</strain>
    </source>
</reference>
<dbReference type="Proteomes" id="UP000289152">
    <property type="component" value="Unassembled WGS sequence"/>
</dbReference>
<feature type="region of interest" description="Disordered" evidence="2">
    <location>
        <begin position="1"/>
        <end position="58"/>
    </location>
</feature>
<proteinExistence type="predicted"/>
<name>A0A4Q1BP14_TREME</name>
<feature type="compositionally biased region" description="Low complexity" evidence="2">
    <location>
        <begin position="21"/>
        <end position="40"/>
    </location>
</feature>
<keyword evidence="1" id="KW-0175">Coiled coil</keyword>